<evidence type="ECO:0000256" key="2">
    <source>
        <dbReference type="SAM" id="SignalP"/>
    </source>
</evidence>
<evidence type="ECO:0000256" key="1">
    <source>
        <dbReference type="SAM" id="MobiDB-lite"/>
    </source>
</evidence>
<reference evidence="3 4" key="1">
    <citation type="submission" date="2018-10" db="EMBL/GenBank/DDBJ databases">
        <title>Tessaracoccus antarcticuss sp. nov., isolated from sediment.</title>
        <authorList>
            <person name="Zhou L.Y."/>
            <person name="Du Z.J."/>
        </authorList>
    </citation>
    <scope>NUCLEOTIDE SEQUENCE [LARGE SCALE GENOMIC DNA]</scope>
    <source>
        <strain evidence="3 4">JDX10</strain>
    </source>
</reference>
<name>A0A3M0FZB2_9ACTN</name>
<evidence type="ECO:0000313" key="4">
    <source>
        <dbReference type="Proteomes" id="UP000275256"/>
    </source>
</evidence>
<proteinExistence type="predicted"/>
<accession>A0A3M0FZB2</accession>
<comment type="caution">
    <text evidence="3">The sequence shown here is derived from an EMBL/GenBank/DDBJ whole genome shotgun (WGS) entry which is preliminary data.</text>
</comment>
<sequence length="250" mass="26130">MLLVLISGLGFALYFAFVDTTPTPANSSQPLSSPPDTKASDAASSSSLRDSIADAPMMTTNPQDATGGTPALTPPPPLLMPASTTVGALGVGSGFPHTPEGAAAQLGQIMVSTLQPMDLSWAGQMQQEWFQNRADSGMWPVMLLIQGFLERAGMPLGLEPDALMSVVPVAAQIKGVDGPDWVVACVLLDVTYTRSATARLAYGHCERMAFTGGRWLIAEGSHPPPAPSTWPGTDLAAEAGWAAWVEGERP</sequence>
<organism evidence="3 4">
    <name type="scientific">Tessaracoccus antarcticus</name>
    <dbReference type="NCBI Taxonomy" id="2479848"/>
    <lineage>
        <taxon>Bacteria</taxon>
        <taxon>Bacillati</taxon>
        <taxon>Actinomycetota</taxon>
        <taxon>Actinomycetes</taxon>
        <taxon>Propionibacteriales</taxon>
        <taxon>Propionibacteriaceae</taxon>
        <taxon>Tessaracoccus</taxon>
    </lineage>
</organism>
<feature type="region of interest" description="Disordered" evidence="1">
    <location>
        <begin position="24"/>
        <end position="73"/>
    </location>
</feature>
<dbReference type="EMBL" id="REFW01000005">
    <property type="protein sequence ID" value="RMB57845.1"/>
    <property type="molecule type" value="Genomic_DNA"/>
</dbReference>
<protein>
    <submittedName>
        <fullName evidence="3">Uncharacterized protein</fullName>
    </submittedName>
</protein>
<keyword evidence="4" id="KW-1185">Reference proteome</keyword>
<keyword evidence="2" id="KW-0732">Signal</keyword>
<feature type="signal peptide" evidence="2">
    <location>
        <begin position="1"/>
        <end position="16"/>
    </location>
</feature>
<dbReference type="AlphaFoldDB" id="A0A3M0FZB2"/>
<feature type="compositionally biased region" description="Low complexity" evidence="1">
    <location>
        <begin position="34"/>
        <end position="55"/>
    </location>
</feature>
<evidence type="ECO:0000313" key="3">
    <source>
        <dbReference type="EMBL" id="RMB57845.1"/>
    </source>
</evidence>
<feature type="chain" id="PRO_5039135556" evidence="2">
    <location>
        <begin position="17"/>
        <end position="250"/>
    </location>
</feature>
<dbReference type="Proteomes" id="UP000275256">
    <property type="component" value="Unassembled WGS sequence"/>
</dbReference>
<gene>
    <name evidence="3" type="ORF">EAX62_15435</name>
</gene>